<sequence>MDRATQVRADTSALDEAGTTLETLHDALDLAGVKLPSVGLDICSFTSSVVLVELGRCNPDTARRLAEVI</sequence>
<keyword evidence="2" id="KW-1185">Reference proteome</keyword>
<dbReference type="Proteomes" id="UP000572680">
    <property type="component" value="Unassembled WGS sequence"/>
</dbReference>
<gene>
    <name evidence="1" type="ORF">HNR61_007715</name>
</gene>
<dbReference type="EMBL" id="JACJIA010000014">
    <property type="protein sequence ID" value="MBA8956033.1"/>
    <property type="molecule type" value="Genomic_DNA"/>
</dbReference>
<evidence type="ECO:0000313" key="2">
    <source>
        <dbReference type="Proteomes" id="UP000572680"/>
    </source>
</evidence>
<reference evidence="1 2" key="1">
    <citation type="submission" date="2020-08" db="EMBL/GenBank/DDBJ databases">
        <title>Genomic Encyclopedia of Type Strains, Phase IV (KMG-IV): sequencing the most valuable type-strain genomes for metagenomic binning, comparative biology and taxonomic classification.</title>
        <authorList>
            <person name="Goeker M."/>
        </authorList>
    </citation>
    <scope>NUCLEOTIDE SEQUENCE [LARGE SCALE GENOMIC DNA]</scope>
    <source>
        <strain evidence="1 2">DSM 44197</strain>
    </source>
</reference>
<accession>A0A7W3LXB9</accession>
<organism evidence="1 2">
    <name type="scientific">Actinomadura namibiensis</name>
    <dbReference type="NCBI Taxonomy" id="182080"/>
    <lineage>
        <taxon>Bacteria</taxon>
        <taxon>Bacillati</taxon>
        <taxon>Actinomycetota</taxon>
        <taxon>Actinomycetes</taxon>
        <taxon>Streptosporangiales</taxon>
        <taxon>Thermomonosporaceae</taxon>
        <taxon>Actinomadura</taxon>
    </lineage>
</organism>
<protein>
    <submittedName>
        <fullName evidence="1">Uncharacterized protein</fullName>
    </submittedName>
</protein>
<dbReference type="RefSeq" id="WP_182848180.1">
    <property type="nucleotide sequence ID" value="NZ_BAAALP010000007.1"/>
</dbReference>
<comment type="caution">
    <text evidence="1">The sequence shown here is derived from an EMBL/GenBank/DDBJ whole genome shotgun (WGS) entry which is preliminary data.</text>
</comment>
<name>A0A7W3LXB9_ACTNM</name>
<dbReference type="AlphaFoldDB" id="A0A7W3LXB9"/>
<evidence type="ECO:0000313" key="1">
    <source>
        <dbReference type="EMBL" id="MBA8956033.1"/>
    </source>
</evidence>
<proteinExistence type="predicted"/>